<dbReference type="EMBL" id="LIAE01006685">
    <property type="protein sequence ID" value="PAV86280.1"/>
    <property type="molecule type" value="Genomic_DNA"/>
</dbReference>
<comment type="caution">
    <text evidence="3">The sequence shown here is derived from an EMBL/GenBank/DDBJ whole genome shotgun (WGS) entry which is preliminary data.</text>
</comment>
<keyword evidence="2" id="KW-0812">Transmembrane</keyword>
<dbReference type="Proteomes" id="UP000218231">
    <property type="component" value="Unassembled WGS sequence"/>
</dbReference>
<feature type="region of interest" description="Disordered" evidence="1">
    <location>
        <begin position="113"/>
        <end position="136"/>
    </location>
</feature>
<sequence>MSPITQHTHSFFSSSVSPSLVAVIAVVVVVVRIVVFAQQQWVVEWVAASRQDRSAQAPARPRLPTHSAHNLDFLALQSPYCHRAVAERCSLFGDGSRKGSIVDVGRASSELSYSSSGSSSSAAADATCFNPPARPVSRSRSKFMLWTCMCLRGWGNSPPEERTDAVTVVESTGDAVVGGRVEAARDIADGSTGVKKPEIF</sequence>
<dbReference type="AlphaFoldDB" id="A0A2A2LJG4"/>
<feature type="transmembrane region" description="Helical" evidence="2">
    <location>
        <begin position="20"/>
        <end position="37"/>
    </location>
</feature>
<proteinExistence type="predicted"/>
<reference evidence="3 4" key="1">
    <citation type="journal article" date="2017" name="Curr. Biol.">
        <title>Genome architecture and evolution of a unichromosomal asexual nematode.</title>
        <authorList>
            <person name="Fradin H."/>
            <person name="Zegar C."/>
            <person name="Gutwein M."/>
            <person name="Lucas J."/>
            <person name="Kovtun M."/>
            <person name="Corcoran D."/>
            <person name="Baugh L.R."/>
            <person name="Kiontke K."/>
            <person name="Gunsalus K."/>
            <person name="Fitch D.H."/>
            <person name="Piano F."/>
        </authorList>
    </citation>
    <scope>NUCLEOTIDE SEQUENCE [LARGE SCALE GENOMIC DNA]</scope>
    <source>
        <strain evidence="3">PF1309</strain>
    </source>
</reference>
<keyword evidence="2" id="KW-1133">Transmembrane helix</keyword>
<keyword evidence="4" id="KW-1185">Reference proteome</keyword>
<evidence type="ECO:0000313" key="4">
    <source>
        <dbReference type="Proteomes" id="UP000218231"/>
    </source>
</evidence>
<protein>
    <submittedName>
        <fullName evidence="3">Uncharacterized protein</fullName>
    </submittedName>
</protein>
<evidence type="ECO:0000256" key="1">
    <source>
        <dbReference type="SAM" id="MobiDB-lite"/>
    </source>
</evidence>
<evidence type="ECO:0000313" key="3">
    <source>
        <dbReference type="EMBL" id="PAV86280.1"/>
    </source>
</evidence>
<evidence type="ECO:0000256" key="2">
    <source>
        <dbReference type="SAM" id="Phobius"/>
    </source>
</evidence>
<name>A0A2A2LJG4_9BILA</name>
<keyword evidence="2" id="KW-0472">Membrane</keyword>
<feature type="compositionally biased region" description="Low complexity" evidence="1">
    <location>
        <begin position="113"/>
        <end position="126"/>
    </location>
</feature>
<organism evidence="3 4">
    <name type="scientific">Diploscapter pachys</name>
    <dbReference type="NCBI Taxonomy" id="2018661"/>
    <lineage>
        <taxon>Eukaryota</taxon>
        <taxon>Metazoa</taxon>
        <taxon>Ecdysozoa</taxon>
        <taxon>Nematoda</taxon>
        <taxon>Chromadorea</taxon>
        <taxon>Rhabditida</taxon>
        <taxon>Rhabditina</taxon>
        <taxon>Rhabditomorpha</taxon>
        <taxon>Rhabditoidea</taxon>
        <taxon>Rhabditidae</taxon>
        <taxon>Diploscapter</taxon>
    </lineage>
</organism>
<accession>A0A2A2LJG4</accession>
<gene>
    <name evidence="3" type="ORF">WR25_10683</name>
</gene>